<evidence type="ECO:0008006" key="3">
    <source>
        <dbReference type="Google" id="ProtNLM"/>
    </source>
</evidence>
<dbReference type="Proteomes" id="UP000730618">
    <property type="component" value="Unassembled WGS sequence"/>
</dbReference>
<dbReference type="EMBL" id="CAJVCE010000024">
    <property type="protein sequence ID" value="CAG7655102.1"/>
    <property type="molecule type" value="Genomic_DNA"/>
</dbReference>
<dbReference type="RefSeq" id="WP_218102221.1">
    <property type="nucleotide sequence ID" value="NZ_CAJVCE010000024.1"/>
</dbReference>
<organism evidence="1 2">
    <name type="scientific">Paenibacillus allorhizosphaerae</name>
    <dbReference type="NCBI Taxonomy" id="2849866"/>
    <lineage>
        <taxon>Bacteria</taxon>
        <taxon>Bacillati</taxon>
        <taxon>Bacillota</taxon>
        <taxon>Bacilli</taxon>
        <taxon>Bacillales</taxon>
        <taxon>Paenibacillaceae</taxon>
        <taxon>Paenibacillus</taxon>
    </lineage>
</organism>
<accession>A0ABM8VRC2</accession>
<keyword evidence="2" id="KW-1185">Reference proteome</keyword>
<comment type="caution">
    <text evidence="1">The sequence shown here is derived from an EMBL/GenBank/DDBJ whole genome shotgun (WGS) entry which is preliminary data.</text>
</comment>
<name>A0ABM8VRC2_9BACL</name>
<evidence type="ECO:0000313" key="2">
    <source>
        <dbReference type="Proteomes" id="UP000730618"/>
    </source>
</evidence>
<sequence length="172" mass="18821">MGILSGNSKDEPLHYGEVYDLWQFSMAAKGCISTYRALNYHAGDKDLKKMLGDLIDQAELEVSECDSVLINNGIAPFPALPQRPEAKLEEIPIGARFTDPEIAAMLAADTSLSLVGCSQIMAKSIREDIGMLFGKYHATKAALGLKILHLSKEKGWLVPPPLQIQRPELVEA</sequence>
<reference evidence="1 2" key="1">
    <citation type="submission" date="2021-06" db="EMBL/GenBank/DDBJ databases">
        <authorList>
            <person name="Criscuolo A."/>
        </authorList>
    </citation>
    <scope>NUCLEOTIDE SEQUENCE [LARGE SCALE GENOMIC DNA]</scope>
    <source>
        <strain evidence="2">CIP 111802</strain>
    </source>
</reference>
<gene>
    <name evidence="1" type="ORF">PAECIP111802_06014</name>
</gene>
<dbReference type="InterPro" id="IPR021617">
    <property type="entry name" value="DUF3231"/>
</dbReference>
<protein>
    <recommendedName>
        <fullName evidence="3">DUF3231 family protein</fullName>
    </recommendedName>
</protein>
<dbReference type="Pfam" id="PF11553">
    <property type="entry name" value="DUF3231"/>
    <property type="match status" value="1"/>
</dbReference>
<proteinExistence type="predicted"/>
<evidence type="ECO:0000313" key="1">
    <source>
        <dbReference type="EMBL" id="CAG7655102.1"/>
    </source>
</evidence>